<dbReference type="Gene3D" id="1.10.357.10">
    <property type="entry name" value="Tetracycline Repressor, domain 2"/>
    <property type="match status" value="1"/>
</dbReference>
<dbReference type="PANTHER" id="PTHR30055:SF241">
    <property type="entry name" value="TRANSCRIPTIONAL REGULATORY PROTEIN"/>
    <property type="match status" value="1"/>
</dbReference>
<dbReference type="InterPro" id="IPR039538">
    <property type="entry name" value="BetI_C"/>
</dbReference>
<evidence type="ECO:0000256" key="3">
    <source>
        <dbReference type="ARBA" id="ARBA00023125"/>
    </source>
</evidence>
<proteinExistence type="predicted"/>
<dbReference type="PROSITE" id="PS50977">
    <property type="entry name" value="HTH_TETR_2"/>
    <property type="match status" value="1"/>
</dbReference>
<evidence type="ECO:0000256" key="4">
    <source>
        <dbReference type="ARBA" id="ARBA00023163"/>
    </source>
</evidence>
<keyword evidence="2" id="KW-0805">Transcription regulation</keyword>
<evidence type="ECO:0000256" key="1">
    <source>
        <dbReference type="ARBA" id="ARBA00022491"/>
    </source>
</evidence>
<keyword evidence="4" id="KW-0804">Transcription</keyword>
<dbReference type="SUPFAM" id="SSF46689">
    <property type="entry name" value="Homeodomain-like"/>
    <property type="match status" value="1"/>
</dbReference>
<dbReference type="Pfam" id="PF00440">
    <property type="entry name" value="TetR_N"/>
    <property type="match status" value="1"/>
</dbReference>
<evidence type="ECO:0000259" key="6">
    <source>
        <dbReference type="PROSITE" id="PS50977"/>
    </source>
</evidence>
<dbReference type="EMBL" id="JAERRI010000001">
    <property type="protein sequence ID" value="MBL1088330.1"/>
    <property type="molecule type" value="Genomic_DNA"/>
</dbReference>
<keyword evidence="1" id="KW-0678">Repressor</keyword>
<keyword evidence="3 5" id="KW-0238">DNA-binding</keyword>
<evidence type="ECO:0000313" key="7">
    <source>
        <dbReference type="EMBL" id="MBL1088330.1"/>
    </source>
</evidence>
<feature type="DNA-binding region" description="H-T-H motif" evidence="5">
    <location>
        <begin position="43"/>
        <end position="62"/>
    </location>
</feature>
<evidence type="ECO:0000256" key="5">
    <source>
        <dbReference type="PROSITE-ProRule" id="PRU00335"/>
    </source>
</evidence>
<name>A0ABS1MKQ3_9ACTN</name>
<dbReference type="Proteomes" id="UP000629371">
    <property type="component" value="Unassembled WGS sequence"/>
</dbReference>
<reference evidence="7 8" key="1">
    <citation type="submission" date="2021-01" db="EMBL/GenBank/DDBJ databases">
        <title>WGS of actinomycetes isolated from Thailand.</title>
        <authorList>
            <person name="Thawai C."/>
        </authorList>
    </citation>
    <scope>NUCLEOTIDE SEQUENCE [LARGE SCALE GENOMIC DNA]</scope>
    <source>
        <strain evidence="7 8">CH9-7</strain>
    </source>
</reference>
<evidence type="ECO:0000313" key="8">
    <source>
        <dbReference type="Proteomes" id="UP000629371"/>
    </source>
</evidence>
<dbReference type="PANTHER" id="PTHR30055">
    <property type="entry name" value="HTH-TYPE TRANSCRIPTIONAL REGULATOR RUTR"/>
    <property type="match status" value="1"/>
</dbReference>
<feature type="domain" description="HTH tetR-type" evidence="6">
    <location>
        <begin position="20"/>
        <end position="80"/>
    </location>
</feature>
<gene>
    <name evidence="7" type="ORF">JK360_02805</name>
</gene>
<sequence length="220" mass="23399">MAAESDEPARRRLSRAEAKARTRALLLDAAARVFARKGFTGASVEEIAETAGFSIGALYSNFGGKEALFLELLSHRQTDRIAEAAQTLDRYEPGTGEAAAELGRLLLDVADKDIDFAPLQAEFWLYAVRNPDVLDAMAANLRAPRQALEGVISTSLAQQGAPAEVSAEAVATVVAALFGGLVRQRRIDPASVPEELFGQALKWLFAGINAGTTPAATESE</sequence>
<dbReference type="InterPro" id="IPR036271">
    <property type="entry name" value="Tet_transcr_reg_TetR-rel_C_sf"/>
</dbReference>
<keyword evidence="8" id="KW-1185">Reference proteome</keyword>
<accession>A0ABS1MKQ3</accession>
<comment type="caution">
    <text evidence="7">The sequence shown here is derived from an EMBL/GenBank/DDBJ whole genome shotgun (WGS) entry which is preliminary data.</text>
</comment>
<dbReference type="RefSeq" id="WP_201801473.1">
    <property type="nucleotide sequence ID" value="NZ_JAERRI010000001.1"/>
</dbReference>
<dbReference type="Pfam" id="PF13977">
    <property type="entry name" value="TetR_C_6"/>
    <property type="match status" value="1"/>
</dbReference>
<dbReference type="SUPFAM" id="SSF48498">
    <property type="entry name" value="Tetracyclin repressor-like, C-terminal domain"/>
    <property type="match status" value="1"/>
</dbReference>
<organism evidence="7 8">
    <name type="scientific">Streptomyces siderophoricus</name>
    <dbReference type="NCBI Taxonomy" id="2802281"/>
    <lineage>
        <taxon>Bacteria</taxon>
        <taxon>Bacillati</taxon>
        <taxon>Actinomycetota</taxon>
        <taxon>Actinomycetes</taxon>
        <taxon>Kitasatosporales</taxon>
        <taxon>Streptomycetaceae</taxon>
        <taxon>Streptomyces</taxon>
    </lineage>
</organism>
<evidence type="ECO:0000256" key="2">
    <source>
        <dbReference type="ARBA" id="ARBA00023015"/>
    </source>
</evidence>
<protein>
    <submittedName>
        <fullName evidence="7">TetR/AcrR family transcriptional regulator</fullName>
    </submittedName>
</protein>
<dbReference type="PRINTS" id="PR00455">
    <property type="entry name" value="HTHTETR"/>
</dbReference>
<dbReference type="InterPro" id="IPR001647">
    <property type="entry name" value="HTH_TetR"/>
</dbReference>
<dbReference type="InterPro" id="IPR050109">
    <property type="entry name" value="HTH-type_TetR-like_transc_reg"/>
</dbReference>
<dbReference type="InterPro" id="IPR009057">
    <property type="entry name" value="Homeodomain-like_sf"/>
</dbReference>